<dbReference type="Pfam" id="PF12802">
    <property type="entry name" value="MarR_2"/>
    <property type="match status" value="1"/>
</dbReference>
<accession>A0A4R6KS02</accession>
<dbReference type="GO" id="GO:0016301">
    <property type="term" value="F:kinase activity"/>
    <property type="evidence" value="ECO:0007669"/>
    <property type="project" value="UniProtKB-KW"/>
</dbReference>
<keyword evidence="3" id="KW-0418">Kinase</keyword>
<dbReference type="InterPro" id="IPR036388">
    <property type="entry name" value="WH-like_DNA-bd_sf"/>
</dbReference>
<protein>
    <submittedName>
        <fullName evidence="3">Putative NBD/HSP70 family sugar kinase</fullName>
    </submittedName>
</protein>
<evidence type="ECO:0000313" key="3">
    <source>
        <dbReference type="EMBL" id="TDO52719.1"/>
    </source>
</evidence>
<evidence type="ECO:0000256" key="1">
    <source>
        <dbReference type="ARBA" id="ARBA00006479"/>
    </source>
</evidence>
<dbReference type="RefSeq" id="WP_133799107.1">
    <property type="nucleotide sequence ID" value="NZ_SNWQ01000002.1"/>
</dbReference>
<dbReference type="Gene3D" id="3.30.420.40">
    <property type="match status" value="2"/>
</dbReference>
<comment type="caution">
    <text evidence="3">The sequence shown here is derived from an EMBL/GenBank/DDBJ whole genome shotgun (WGS) entry which is preliminary data.</text>
</comment>
<dbReference type="SUPFAM" id="SSF46785">
    <property type="entry name" value="Winged helix' DNA-binding domain"/>
    <property type="match status" value="1"/>
</dbReference>
<dbReference type="GO" id="GO:0003700">
    <property type="term" value="F:DNA-binding transcription factor activity"/>
    <property type="evidence" value="ECO:0007669"/>
    <property type="project" value="InterPro"/>
</dbReference>
<gene>
    <name evidence="3" type="ORF">EV643_102561</name>
</gene>
<organism evidence="3 4">
    <name type="scientific">Kribbella caucasensis</name>
    <dbReference type="NCBI Taxonomy" id="2512215"/>
    <lineage>
        <taxon>Bacteria</taxon>
        <taxon>Bacillati</taxon>
        <taxon>Actinomycetota</taxon>
        <taxon>Actinomycetes</taxon>
        <taxon>Propionibacteriales</taxon>
        <taxon>Kribbellaceae</taxon>
        <taxon>Kribbella</taxon>
    </lineage>
</organism>
<dbReference type="PANTHER" id="PTHR18964:SF149">
    <property type="entry name" value="BIFUNCTIONAL UDP-N-ACETYLGLUCOSAMINE 2-EPIMERASE_N-ACETYLMANNOSAMINE KINASE"/>
    <property type="match status" value="1"/>
</dbReference>
<dbReference type="InterPro" id="IPR000835">
    <property type="entry name" value="HTH_MarR-typ"/>
</dbReference>
<reference evidence="3 4" key="1">
    <citation type="submission" date="2019-03" db="EMBL/GenBank/DDBJ databases">
        <title>Genomic Encyclopedia of Type Strains, Phase III (KMG-III): the genomes of soil and plant-associated and newly described type strains.</title>
        <authorList>
            <person name="Whitman W."/>
        </authorList>
    </citation>
    <scope>NUCLEOTIDE SEQUENCE [LARGE SCALE GENOMIC DNA]</scope>
    <source>
        <strain evidence="3 4">VKM Ac-2527</strain>
    </source>
</reference>
<evidence type="ECO:0000313" key="4">
    <source>
        <dbReference type="Proteomes" id="UP000295388"/>
    </source>
</evidence>
<dbReference type="EMBL" id="SNWQ01000002">
    <property type="protein sequence ID" value="TDO52719.1"/>
    <property type="molecule type" value="Genomic_DNA"/>
</dbReference>
<sequence length="395" mass="40998">MTASANTASGTARRGRWQTAAEVLGLLGRHPGITRAAVARELHLSTSTATEVTARLRELELITEAPAPSHGRGRPTTLLQAHPRGPVVLALDLRQGGWRSAVVGLDGSLDAMQSKRHRSRRPESVLSTLREAVLTTQHQYADRLLAVALAIAGTVRDNHLMQASTLNWRDVDLNTPTADTGVPLLVGNDATLSGVAEARTGAAAGAGTALHLIVEVGIGGTLIQDGIPASGATGAGGEYGHMPFGDRRLVCPCGAHGCWDLETDGRALARHLREPEPDDPYGYAISVLSRAAGKTTAKAIAKVTTALAAGIAGLVNAHDPEVVTLGGLAIPLRAAAPEAFEEAYADGLMAFHRDAPPPVLDSAHQDDGALRGAAALGLDHLTTEPALAAWSEIHA</sequence>
<dbReference type="PANTHER" id="PTHR18964">
    <property type="entry name" value="ROK (REPRESSOR, ORF, KINASE) FAMILY"/>
    <property type="match status" value="1"/>
</dbReference>
<keyword evidence="3" id="KW-0808">Transferase</keyword>
<dbReference type="InterPro" id="IPR043129">
    <property type="entry name" value="ATPase_NBD"/>
</dbReference>
<feature type="domain" description="HTH marR-type" evidence="2">
    <location>
        <begin position="20"/>
        <end position="72"/>
    </location>
</feature>
<name>A0A4R6KS02_9ACTN</name>
<evidence type="ECO:0000259" key="2">
    <source>
        <dbReference type="Pfam" id="PF12802"/>
    </source>
</evidence>
<dbReference type="SUPFAM" id="SSF53067">
    <property type="entry name" value="Actin-like ATPase domain"/>
    <property type="match status" value="1"/>
</dbReference>
<comment type="similarity">
    <text evidence="1">Belongs to the ROK (NagC/XylR) family.</text>
</comment>
<keyword evidence="4" id="KW-1185">Reference proteome</keyword>
<dbReference type="Gene3D" id="1.10.10.10">
    <property type="entry name" value="Winged helix-like DNA-binding domain superfamily/Winged helix DNA-binding domain"/>
    <property type="match status" value="1"/>
</dbReference>
<dbReference type="Proteomes" id="UP000295388">
    <property type="component" value="Unassembled WGS sequence"/>
</dbReference>
<dbReference type="Pfam" id="PF00480">
    <property type="entry name" value="ROK"/>
    <property type="match status" value="1"/>
</dbReference>
<dbReference type="OrthoDB" id="9810372at2"/>
<proteinExistence type="inferred from homology"/>
<dbReference type="InterPro" id="IPR000600">
    <property type="entry name" value="ROK"/>
</dbReference>
<dbReference type="AlphaFoldDB" id="A0A4R6KS02"/>
<dbReference type="InterPro" id="IPR036390">
    <property type="entry name" value="WH_DNA-bd_sf"/>
</dbReference>